<keyword evidence="5" id="KW-0732">Signal</keyword>
<comment type="subcellular location">
    <subcellularLocation>
        <location evidence="1">Membrane</location>
        <topology evidence="1">Single-pass membrane protein</topology>
    </subcellularLocation>
</comment>
<feature type="domain" description="Translocation and assembly module TamB C-terminal" evidence="6">
    <location>
        <begin position="1275"/>
        <end position="1623"/>
    </location>
</feature>
<organism evidence="7 8">
    <name type="scientific">Pseudoruegeria aquimaris</name>
    <dbReference type="NCBI Taxonomy" id="393663"/>
    <lineage>
        <taxon>Bacteria</taxon>
        <taxon>Pseudomonadati</taxon>
        <taxon>Pseudomonadota</taxon>
        <taxon>Alphaproteobacteria</taxon>
        <taxon>Rhodobacterales</taxon>
        <taxon>Roseobacteraceae</taxon>
        <taxon>Pseudoruegeria</taxon>
    </lineage>
</organism>
<dbReference type="RefSeq" id="WP_085866775.1">
    <property type="nucleotide sequence ID" value="NZ_FWFQ01000001.1"/>
</dbReference>
<sequence length="1623" mass="166108">MRVLAIVLCLLWPVWLFAQEAETAPEGDGGRISRLIESSLSGPGRQVTVRGFRGALSSRATLEELIFSDEQGPWLILRNAAFDWQRTALLRRRLAVNELVAEELIVTRAPIVPPSTEPPEAAASEGFSLPQLPVSIEINRFALERIEIGAALAGQDLAATLGGRVILIDGEGLVETELQRLDGPEGTFRLNGSYSNNTRVLSVDLELAEDPGGIVASLAGMPGEPSLDLTVQGVGPLDDFRADLVLATDGQERLTGQVALLTEDTGAAQPDLRFTAGLAGDVAPLFLPSYREFLGNDLRLDVAGARPGAGGLVIDTLSFTAASVTLDGGLTLGEDMWPRTIALKGEITPPQGKSAVRLPLPGVETDLGKLDLTVSFDHEAGDEWTAALWLQQLVREDLSLGAASLLGEGSLKRREGDTPGSVTANLILAANDMGFGDARLTELLADGLTATASAGWTRGGALDITAFEARAAGAEASGSAVLADIAEGLNIDADLRATLADLGAYSDFAGLDLSGRADLELKAKAAALTGAFDVKATGTGSGIGLGDPALDGIIGGESSFTLSALRDTTGTTLREFTVNGRDVAVSADGRITRETGGGLRFDAQVASLKAAGDARVSGTTLGADIEADITAEVGDLGDFAAVAGLPLTGSVRLSLDGGGNIAARTFDARAQGTASGLSTGIQQVDALVGQSAELDIDIARLAETLAVRKLRVTAKEVDVTASGNVTETGGAIDFDARVASASLIGRALLSGLDPAATVELDAEAKVDDLAPFGALAGQGLTGAAQLDLAGRIALDSLDFDIRADGATDGLQLGIAQVDPLLEGRTALSVDASRAGRTIDIRELVIDGTEIALNAKGALGAESGAFDFEARFLSARLAGNAALADLDNGPSVALDATAQVSDLAPFSALAGQSLAGAADLKIDGTANAKTFDFDVEARGGLQDVTVGIAQVDALLAGNTTFIVDAAKSGRQLDIGTLEINGEQVDLTASGAVDDAGGTLSFDGRVLSAQASGTAQVSGMDQGIDVAFDASASVADLAPFGVFAGRSLAGAAELSLSGSANVETRDFDVTANGQLQDVRAGIPDVDRLLAGQTALALQAAKSGEAITLTQLEVDGSELDLSASGTLQAGAGQIALQGSLRDVSLFVPDISGGARLGGTATLQGSEIALDLDLDTDAGFATAVDGTVARDFQTVNLAITGAAPLAVANKFIAPRSVIGTAQMSITVNGPPALSSVAGTVTVSGGRFSAPNLKVALDDINSQIAISGANLTIDAATNVSPEGRVTARGTLALTPPFNTNLQVDLEAVRLTDPSLYDARLNGQVAFVGPAAGGADISGVINLGKTDIQIPSAAVGATSAPQGMIHVNETAAQRLTRERAGFKGADEIKASSGGGAGPVYGLDLTINAPQRITIRGRGLDIELGGAIDVVGTTARVITEGEFDLIRGHLDFLGKRLNLEEVTISLLGDFTPFIRIVAVADIPDGEGRIVIDGPAVDPDFEFSSTPELPEDEVLAQILFGESISNLSALQAAELASSISELTGGKGFGLVSGIRDSLGLDDLNVETDSEGNTTVRAGRYLTDNVYTDVAVDSDGETEVNLNLDITDDFTAKVSVESDGDSSLGIFFERDY</sequence>
<evidence type="ECO:0000256" key="5">
    <source>
        <dbReference type="SAM" id="SignalP"/>
    </source>
</evidence>
<reference evidence="7 8" key="1">
    <citation type="submission" date="2017-03" db="EMBL/GenBank/DDBJ databases">
        <authorList>
            <person name="Afonso C.L."/>
            <person name="Miller P.J."/>
            <person name="Scott M.A."/>
            <person name="Spackman E."/>
            <person name="Goraichik I."/>
            <person name="Dimitrov K.M."/>
            <person name="Suarez D.L."/>
            <person name="Swayne D.E."/>
        </authorList>
    </citation>
    <scope>NUCLEOTIDE SEQUENCE [LARGE SCALE GENOMIC DNA]</scope>
    <source>
        <strain evidence="7 8">CECT 7680</strain>
    </source>
</reference>
<keyword evidence="4" id="KW-0472">Membrane</keyword>
<keyword evidence="2" id="KW-0812">Transmembrane</keyword>
<name>A0A1Y5RA18_9RHOB</name>
<dbReference type="EMBL" id="FWFQ01000001">
    <property type="protein sequence ID" value="SLN12284.1"/>
    <property type="molecule type" value="Genomic_DNA"/>
</dbReference>
<gene>
    <name evidence="7" type="ORF">PSA7680_00185</name>
</gene>
<dbReference type="GO" id="GO:0009306">
    <property type="term" value="P:protein secretion"/>
    <property type="evidence" value="ECO:0007669"/>
    <property type="project" value="InterPro"/>
</dbReference>
<keyword evidence="3" id="KW-1133">Transmembrane helix</keyword>
<evidence type="ECO:0000313" key="7">
    <source>
        <dbReference type="EMBL" id="SLN12284.1"/>
    </source>
</evidence>
<feature type="signal peptide" evidence="5">
    <location>
        <begin position="1"/>
        <end position="18"/>
    </location>
</feature>
<evidence type="ECO:0000259" key="6">
    <source>
        <dbReference type="Pfam" id="PF04357"/>
    </source>
</evidence>
<keyword evidence="8" id="KW-1185">Reference proteome</keyword>
<accession>A0A1Y5RA18</accession>
<dbReference type="Pfam" id="PF04357">
    <property type="entry name" value="TamB"/>
    <property type="match status" value="1"/>
</dbReference>
<dbReference type="OrthoDB" id="7784409at2"/>
<evidence type="ECO:0000256" key="2">
    <source>
        <dbReference type="ARBA" id="ARBA00022692"/>
    </source>
</evidence>
<evidence type="ECO:0000256" key="4">
    <source>
        <dbReference type="ARBA" id="ARBA00023136"/>
    </source>
</evidence>
<dbReference type="InterPro" id="IPR007452">
    <property type="entry name" value="TamB_C"/>
</dbReference>
<dbReference type="Proteomes" id="UP000193409">
    <property type="component" value="Unassembled WGS sequence"/>
</dbReference>
<proteinExistence type="predicted"/>
<evidence type="ECO:0000256" key="1">
    <source>
        <dbReference type="ARBA" id="ARBA00004167"/>
    </source>
</evidence>
<evidence type="ECO:0000313" key="8">
    <source>
        <dbReference type="Proteomes" id="UP000193409"/>
    </source>
</evidence>
<protein>
    <recommendedName>
        <fullName evidence="6">Translocation and assembly module TamB C-terminal domain-containing protein</fullName>
    </recommendedName>
</protein>
<dbReference type="GO" id="GO:0005886">
    <property type="term" value="C:plasma membrane"/>
    <property type="evidence" value="ECO:0007669"/>
    <property type="project" value="InterPro"/>
</dbReference>
<feature type="chain" id="PRO_5012554359" description="Translocation and assembly module TamB C-terminal domain-containing protein" evidence="5">
    <location>
        <begin position="19"/>
        <end position="1623"/>
    </location>
</feature>
<evidence type="ECO:0000256" key="3">
    <source>
        <dbReference type="ARBA" id="ARBA00022989"/>
    </source>
</evidence>